<feature type="compositionally biased region" description="Low complexity" evidence="2">
    <location>
        <begin position="456"/>
        <end position="465"/>
    </location>
</feature>
<dbReference type="PANTHER" id="PTHR44414">
    <property type="entry name" value="PROTEIN NEDD1"/>
    <property type="match status" value="1"/>
</dbReference>
<evidence type="ECO:0000256" key="2">
    <source>
        <dbReference type="SAM" id="MobiDB-lite"/>
    </source>
</evidence>
<dbReference type="GO" id="GO:0043015">
    <property type="term" value="F:gamma-tubulin binding"/>
    <property type="evidence" value="ECO:0007669"/>
    <property type="project" value="TreeGrafter"/>
</dbReference>
<sequence>MAATMLAISATGTLSVLDSAVLKRGSSLVSSCLALTQTATSSAWSLDNAFLYLASAQGIQRYDPSSNSLRDIYTSEGEPTFYLLCKDKGTLIYGAGDKVHLLECSSSAKITQTFDSHKSPITSLSLSNDCTLLASTSLNAVHIHNLTLGSHTVLRGLPSTDRNVTTSAFHPHARTRLLVGIGKQILVYDTTRPSGPLKTIPLNETTSGEIVAVACSPFSKTLVAVASAGGHVGLIDLEKEKGLFRTLNVKVPLTSLGFSPEGGSIYLGTEHGKLLVIDLRALDKAPKTFVISEAGCRIETMSVQRKLKAGEAGSKAAPTMTATSAKPATRAETAPSRRSAAQAAPSRATTKEVASPARARVTRANSTASPARRVPSAMSKESVPSAKLTPKKQAPEAERKVFSPVRDPLGNSAGDISVQLETLGAVTKVAADGDRKTSISTIGSRLSSSPNADKVATSISATSTRRSMRHFASEEADPPRRVRTVPAATRTRNTTSTVSQTMPTTTTGSRLTVATSDTLHPPSDRVRSRSRAASSASRAGSETTSVSATSASTGSTRPSSSLSRTTTTSTSTSPPLSHAAAAPLPVSRTPSPELPDIREPITPVPAVKKAKAGMGVLGLGTPEVERWIQAGKGEDQGRRRDGGKNKGKTVGFMDDGEDGDDSDGDDADERERQRSLTMQVSPRRPSTTSWAPSPLRQSPGGSAHDFLRTIVKDVMYDFQRETRAEMMGLHLDLVRMGRGWKKELRELMEEYVGGMNELREENRRLREENERLRRGY</sequence>
<dbReference type="PANTHER" id="PTHR44414:SF1">
    <property type="entry name" value="PROTEIN NEDD1"/>
    <property type="match status" value="1"/>
</dbReference>
<proteinExistence type="predicted"/>
<dbReference type="SMART" id="SM00320">
    <property type="entry name" value="WD40"/>
    <property type="match status" value="4"/>
</dbReference>
<feature type="compositionally biased region" description="Acidic residues" evidence="2">
    <location>
        <begin position="654"/>
        <end position="668"/>
    </location>
</feature>
<dbReference type="GO" id="GO:0000278">
    <property type="term" value="P:mitotic cell cycle"/>
    <property type="evidence" value="ECO:0007669"/>
    <property type="project" value="TreeGrafter"/>
</dbReference>
<dbReference type="AlphaFoldDB" id="A0A9P3UKR0"/>
<keyword evidence="4" id="KW-1185">Reference proteome</keyword>
<dbReference type="GO" id="GO:0005814">
    <property type="term" value="C:centriole"/>
    <property type="evidence" value="ECO:0007669"/>
    <property type="project" value="TreeGrafter"/>
</dbReference>
<dbReference type="SUPFAM" id="SSF50978">
    <property type="entry name" value="WD40 repeat-like"/>
    <property type="match status" value="1"/>
</dbReference>
<comment type="caution">
    <text evidence="3">The sequence shown here is derived from an EMBL/GenBank/DDBJ whole genome shotgun (WGS) entry which is preliminary data.</text>
</comment>
<dbReference type="InterPro" id="IPR052818">
    <property type="entry name" value="NEDD1_Spindle_Assembly"/>
</dbReference>
<feature type="compositionally biased region" description="Low complexity" evidence="2">
    <location>
        <begin position="484"/>
        <end position="509"/>
    </location>
</feature>
<dbReference type="InterPro" id="IPR036322">
    <property type="entry name" value="WD40_repeat_dom_sf"/>
</dbReference>
<dbReference type="Gene3D" id="2.130.10.10">
    <property type="entry name" value="YVTN repeat-like/Quinoprotein amine dehydrogenase"/>
    <property type="match status" value="2"/>
</dbReference>
<evidence type="ECO:0000313" key="3">
    <source>
        <dbReference type="EMBL" id="GLB34616.1"/>
    </source>
</evidence>
<feature type="region of interest" description="Disordered" evidence="2">
    <location>
        <begin position="309"/>
        <end position="413"/>
    </location>
</feature>
<gene>
    <name evidence="3" type="ORF">LshimejAT787_0201810</name>
</gene>
<feature type="coiled-coil region" evidence="1">
    <location>
        <begin position="741"/>
        <end position="775"/>
    </location>
</feature>
<feature type="region of interest" description="Disordered" evidence="2">
    <location>
        <begin position="440"/>
        <end position="599"/>
    </location>
</feature>
<dbReference type="EMBL" id="BRPK01000002">
    <property type="protein sequence ID" value="GLB34616.1"/>
    <property type="molecule type" value="Genomic_DNA"/>
</dbReference>
<organism evidence="3 4">
    <name type="scientific">Lyophyllum shimeji</name>
    <name type="common">Hon-shimeji</name>
    <name type="synonym">Tricholoma shimeji</name>
    <dbReference type="NCBI Taxonomy" id="47721"/>
    <lineage>
        <taxon>Eukaryota</taxon>
        <taxon>Fungi</taxon>
        <taxon>Dikarya</taxon>
        <taxon>Basidiomycota</taxon>
        <taxon>Agaricomycotina</taxon>
        <taxon>Agaricomycetes</taxon>
        <taxon>Agaricomycetidae</taxon>
        <taxon>Agaricales</taxon>
        <taxon>Tricholomatineae</taxon>
        <taxon>Lyophyllaceae</taxon>
        <taxon>Lyophyllum</taxon>
    </lineage>
</organism>
<feature type="region of interest" description="Disordered" evidence="2">
    <location>
        <begin position="629"/>
        <end position="704"/>
    </location>
</feature>
<dbReference type="OrthoDB" id="1602884at2759"/>
<reference evidence="3" key="1">
    <citation type="submission" date="2022-07" db="EMBL/GenBank/DDBJ databases">
        <title>The genome of Lyophyllum shimeji provides insight into the initial evolution of ectomycorrhizal fungal genome.</title>
        <authorList>
            <person name="Kobayashi Y."/>
            <person name="Shibata T."/>
            <person name="Hirakawa H."/>
            <person name="Shigenobu S."/>
            <person name="Nishiyama T."/>
            <person name="Yamada A."/>
            <person name="Hasebe M."/>
            <person name="Kawaguchi M."/>
        </authorList>
    </citation>
    <scope>NUCLEOTIDE SEQUENCE</scope>
    <source>
        <strain evidence="3">AT787</strain>
    </source>
</reference>
<dbReference type="GO" id="GO:0005737">
    <property type="term" value="C:cytoplasm"/>
    <property type="evidence" value="ECO:0007669"/>
    <property type="project" value="TreeGrafter"/>
</dbReference>
<dbReference type="GO" id="GO:0000922">
    <property type="term" value="C:spindle pole"/>
    <property type="evidence" value="ECO:0007669"/>
    <property type="project" value="TreeGrafter"/>
</dbReference>
<dbReference type="GO" id="GO:0007020">
    <property type="term" value="P:microtubule nucleation"/>
    <property type="evidence" value="ECO:0007669"/>
    <property type="project" value="TreeGrafter"/>
</dbReference>
<dbReference type="Proteomes" id="UP001063166">
    <property type="component" value="Unassembled WGS sequence"/>
</dbReference>
<accession>A0A9P3UKR0</accession>
<dbReference type="InterPro" id="IPR001680">
    <property type="entry name" value="WD40_rpt"/>
</dbReference>
<evidence type="ECO:0000313" key="4">
    <source>
        <dbReference type="Proteomes" id="UP001063166"/>
    </source>
</evidence>
<feature type="compositionally biased region" description="Low complexity" evidence="2">
    <location>
        <begin position="440"/>
        <end position="449"/>
    </location>
</feature>
<feature type="compositionally biased region" description="Basic and acidic residues" evidence="2">
    <location>
        <begin position="471"/>
        <end position="480"/>
    </location>
</feature>
<feature type="compositionally biased region" description="Low complexity" evidence="2">
    <location>
        <begin position="531"/>
        <end position="587"/>
    </location>
</feature>
<protein>
    <submittedName>
        <fullName evidence="3">WD40 repeats</fullName>
    </submittedName>
</protein>
<evidence type="ECO:0000256" key="1">
    <source>
        <dbReference type="SAM" id="Coils"/>
    </source>
</evidence>
<dbReference type="GO" id="GO:0036064">
    <property type="term" value="C:ciliary basal body"/>
    <property type="evidence" value="ECO:0007669"/>
    <property type="project" value="TreeGrafter"/>
</dbReference>
<feature type="compositionally biased region" description="Polar residues" evidence="2">
    <location>
        <begin position="675"/>
        <end position="700"/>
    </location>
</feature>
<feature type="compositionally biased region" description="Low complexity" evidence="2">
    <location>
        <begin position="333"/>
        <end position="348"/>
    </location>
</feature>
<keyword evidence="1" id="KW-0175">Coiled coil</keyword>
<feature type="compositionally biased region" description="Basic and acidic residues" evidence="2">
    <location>
        <begin position="632"/>
        <end position="644"/>
    </location>
</feature>
<dbReference type="InterPro" id="IPR015943">
    <property type="entry name" value="WD40/YVTN_repeat-like_dom_sf"/>
</dbReference>
<name>A0A9P3UKR0_LYOSH</name>